<proteinExistence type="predicted"/>
<reference evidence="2" key="2">
    <citation type="submission" date="2020-09" db="EMBL/GenBank/DDBJ databases">
        <authorList>
            <person name="Sun Q."/>
            <person name="Ohkuma M."/>
        </authorList>
    </citation>
    <scope>NUCLEOTIDE SEQUENCE</scope>
    <source>
        <strain evidence="2">JCM 19831</strain>
    </source>
</reference>
<evidence type="ECO:0000313" key="3">
    <source>
        <dbReference type="Proteomes" id="UP000642070"/>
    </source>
</evidence>
<accession>A0A917TV34</accession>
<reference evidence="2" key="1">
    <citation type="journal article" date="2014" name="Int. J. Syst. Evol. Microbiol.">
        <title>Complete genome sequence of Corynebacterium casei LMG S-19264T (=DSM 44701T), isolated from a smear-ripened cheese.</title>
        <authorList>
            <consortium name="US DOE Joint Genome Institute (JGI-PGF)"/>
            <person name="Walter F."/>
            <person name="Albersmeier A."/>
            <person name="Kalinowski J."/>
            <person name="Ruckert C."/>
        </authorList>
    </citation>
    <scope>NUCLEOTIDE SEQUENCE</scope>
    <source>
        <strain evidence="2">JCM 19831</strain>
    </source>
</reference>
<feature type="compositionally biased region" description="Acidic residues" evidence="1">
    <location>
        <begin position="224"/>
        <end position="235"/>
    </location>
</feature>
<dbReference type="AlphaFoldDB" id="A0A917TV34"/>
<dbReference type="EMBL" id="BMPI01000022">
    <property type="protein sequence ID" value="GGM39246.1"/>
    <property type="molecule type" value="Genomic_DNA"/>
</dbReference>
<sequence>MTRSVAARQLSLFGVEARPPAPHDLEGLLLGAGQVGRMGGTGRVTTVVEDAWRCAVLRAECELRGLVLTCEPAVEEDRFVVRTAYSAALAPLAARWLDDDGVQRAPGDLALDGRRLRLWVAAAGGYDGQRAYLLRLAPKPRPPEPEAEVEAEVGAEAEAEVVDEAAAVAGEPEVVHEPEEPPINGHNGHTPPVDRREIMQARADAKPNKRRKKPDSKVSAFDPGPDEFADFDAYDGPDPYAEVEPFSDPGADEWPDSGIADLPTVALDTPPPPPEPAPKPAAESPQSGEITIDRTLADNWIAVGEALVAIGLPAVFIAPDEGGPAYRIVGLRRINRLAEFVGESPAEAPPEVWPR</sequence>
<gene>
    <name evidence="2" type="ORF">GCM10007977_045880</name>
</gene>
<protein>
    <submittedName>
        <fullName evidence="2">Uncharacterized protein</fullName>
    </submittedName>
</protein>
<keyword evidence="3" id="KW-1185">Reference proteome</keyword>
<organism evidence="2 3">
    <name type="scientific">Dactylosporangium sucinum</name>
    <dbReference type="NCBI Taxonomy" id="1424081"/>
    <lineage>
        <taxon>Bacteria</taxon>
        <taxon>Bacillati</taxon>
        <taxon>Actinomycetota</taxon>
        <taxon>Actinomycetes</taxon>
        <taxon>Micromonosporales</taxon>
        <taxon>Micromonosporaceae</taxon>
        <taxon>Dactylosporangium</taxon>
    </lineage>
</organism>
<dbReference type="Proteomes" id="UP000642070">
    <property type="component" value="Unassembled WGS sequence"/>
</dbReference>
<feature type="compositionally biased region" description="Pro residues" evidence="1">
    <location>
        <begin position="269"/>
        <end position="279"/>
    </location>
</feature>
<evidence type="ECO:0000313" key="2">
    <source>
        <dbReference type="EMBL" id="GGM39246.1"/>
    </source>
</evidence>
<evidence type="ECO:0000256" key="1">
    <source>
        <dbReference type="SAM" id="MobiDB-lite"/>
    </source>
</evidence>
<name>A0A917TV34_9ACTN</name>
<feature type="compositionally biased region" description="Basic and acidic residues" evidence="1">
    <location>
        <begin position="192"/>
        <end position="207"/>
    </location>
</feature>
<dbReference type="RefSeq" id="WP_190252062.1">
    <property type="nucleotide sequence ID" value="NZ_BMPI01000022.1"/>
</dbReference>
<comment type="caution">
    <text evidence="2">The sequence shown here is derived from an EMBL/GenBank/DDBJ whole genome shotgun (WGS) entry which is preliminary data.</text>
</comment>
<feature type="region of interest" description="Disordered" evidence="1">
    <location>
        <begin position="171"/>
        <end position="290"/>
    </location>
</feature>